<feature type="transmembrane region" description="Helical" evidence="1">
    <location>
        <begin position="581"/>
        <end position="610"/>
    </location>
</feature>
<feature type="transmembrane region" description="Helical" evidence="1">
    <location>
        <begin position="793"/>
        <end position="810"/>
    </location>
</feature>
<proteinExistence type="predicted"/>
<feature type="transmembrane region" description="Helical" evidence="1">
    <location>
        <begin position="475"/>
        <end position="494"/>
    </location>
</feature>
<feature type="transmembrane region" description="Helical" evidence="1">
    <location>
        <begin position="147"/>
        <end position="169"/>
    </location>
</feature>
<feature type="transmembrane region" description="Helical" evidence="1">
    <location>
        <begin position="443"/>
        <end position="463"/>
    </location>
</feature>
<feature type="transmembrane region" description="Helical" evidence="1">
    <location>
        <begin position="506"/>
        <end position="529"/>
    </location>
</feature>
<evidence type="ECO:0000313" key="3">
    <source>
        <dbReference type="Proteomes" id="UP000235015"/>
    </source>
</evidence>
<feature type="transmembrane region" description="Helical" evidence="1">
    <location>
        <begin position="349"/>
        <end position="366"/>
    </location>
</feature>
<gene>
    <name evidence="2" type="ORF">C0630_11225</name>
</gene>
<keyword evidence="1" id="KW-1133">Transmembrane helix</keyword>
<accession>A0A2N6CVT9</accession>
<organism evidence="2 3">
    <name type="scientific">Sedimenticola selenatireducens</name>
    <dbReference type="NCBI Taxonomy" id="191960"/>
    <lineage>
        <taxon>Bacteria</taxon>
        <taxon>Pseudomonadati</taxon>
        <taxon>Pseudomonadota</taxon>
        <taxon>Gammaproteobacteria</taxon>
        <taxon>Chromatiales</taxon>
        <taxon>Sedimenticolaceae</taxon>
        <taxon>Sedimenticola</taxon>
    </lineage>
</organism>
<feature type="transmembrane region" description="Helical" evidence="1">
    <location>
        <begin position="65"/>
        <end position="85"/>
    </location>
</feature>
<feature type="transmembrane region" description="Helical" evidence="1">
    <location>
        <begin position="732"/>
        <end position="756"/>
    </location>
</feature>
<feature type="transmembrane region" description="Helical" evidence="1">
    <location>
        <begin position="326"/>
        <end position="343"/>
    </location>
</feature>
<feature type="transmembrane region" description="Helical" evidence="1">
    <location>
        <begin position="252"/>
        <end position="274"/>
    </location>
</feature>
<comment type="caution">
    <text evidence="2">The sequence shown here is derived from an EMBL/GenBank/DDBJ whole genome shotgun (WGS) entry which is preliminary data.</text>
</comment>
<feature type="transmembrane region" description="Helical" evidence="1">
    <location>
        <begin position="417"/>
        <end position="436"/>
    </location>
</feature>
<evidence type="ECO:0000256" key="1">
    <source>
        <dbReference type="SAM" id="Phobius"/>
    </source>
</evidence>
<dbReference type="AlphaFoldDB" id="A0A2N6CVT9"/>
<feature type="transmembrane region" description="Helical" evidence="1">
    <location>
        <begin position="549"/>
        <end position="569"/>
    </location>
</feature>
<feature type="transmembrane region" description="Helical" evidence="1">
    <location>
        <begin position="386"/>
        <end position="405"/>
    </location>
</feature>
<keyword evidence="1" id="KW-0812">Transmembrane</keyword>
<name>A0A2N6CVT9_9GAMM</name>
<feature type="transmembrane region" description="Helical" evidence="1">
    <location>
        <begin position="286"/>
        <end position="305"/>
    </location>
</feature>
<dbReference type="RefSeq" id="WP_273439506.1">
    <property type="nucleotide sequence ID" value="NZ_PKUN01000018.1"/>
</dbReference>
<dbReference type="EMBL" id="PKUN01000018">
    <property type="protein sequence ID" value="PLX61340.1"/>
    <property type="molecule type" value="Genomic_DNA"/>
</dbReference>
<feature type="transmembrane region" description="Helical" evidence="1">
    <location>
        <begin position="616"/>
        <end position="633"/>
    </location>
</feature>
<keyword evidence="1" id="KW-0472">Membrane</keyword>
<feature type="transmembrane region" description="Helical" evidence="1">
    <location>
        <begin position="763"/>
        <end position="781"/>
    </location>
</feature>
<dbReference type="Proteomes" id="UP000235015">
    <property type="component" value="Unassembled WGS sequence"/>
</dbReference>
<evidence type="ECO:0000313" key="2">
    <source>
        <dbReference type="EMBL" id="PLX61340.1"/>
    </source>
</evidence>
<feature type="transmembrane region" description="Helical" evidence="1">
    <location>
        <begin position="181"/>
        <end position="204"/>
    </location>
</feature>
<feature type="transmembrane region" description="Helical" evidence="1">
    <location>
        <begin position="216"/>
        <end position="240"/>
    </location>
</feature>
<feature type="transmembrane region" description="Helical" evidence="1">
    <location>
        <begin position="121"/>
        <end position="141"/>
    </location>
</feature>
<sequence>MAVMANTFAMTALLIALGVSGNSSLAADIGIVHGASLALFFAFSANARSLILSKSSPVSAKSIMLARLILLMPLSVVSYFLSVGAGVESHLAIVLILRRAVEWLGEVQLSEMERLGRNKEAEFYLVVQSLLLAVGFGWLMFNMPDPYLGLWLWAIFPLLLNLSAIVNAFSAVSQSLGGLYISLFPHLGSSAVIGITIYTFRLLLLYTAGKETAGDLFAAFAIGGLTGSIFANALGASITFHEQQSGKRHSLWFLRTALNSSLMGGVVIFIAAVVRWPVLEMAGKSYLFWQAVGLSLIGGVVMVYAQRIRFRLLQNDEEHDVFGPDVMMNILLLATVPFAYYLLGRESMAGLYLLSAVLAYIFYISYLQGEVTRQLSEYMRRRIKLVIAIALLFPLFFQASHGIFHDPSYEFNSDGKLLNLPVPLSVFACYAGIVLLGGYRCAYFSFLTIFLTCILMLLSNIFSTMGDPVRQEAKLVLLVQFVLPMFALVLGQMYQSNSKMNVGIGVGKMFLWVLVVIVPLQLVSSWYQGSPYLVPSVGGVFSIYQLTKYVPVIFVSGYLVALFALWHLPTYRRAVLVLAPFMTFYVAASLSVLAIGLILFGFFVLAVYYWRSKKEKMPVVVFMLAVILSWSYLQWANYSDVADEELSFVDTIALQSPTQEKPSQEENQIAENMQAVGSEKPGRVVSSIQQRVLYWSYFLNGVMSSPETFMFGHDSRPDRNKYPSARNYYLDFIYNYGLLALFPILALLTYTCALIYRLQRQIYLLPWLTGLSVVVLILLFVDNSLGVGLRQPYPGIFTFFLWGLLLNHLLSLNAERKSS</sequence>
<reference evidence="2 3" key="1">
    <citation type="submission" date="2017-11" db="EMBL/GenBank/DDBJ databases">
        <title>Genome-resolved metagenomics identifies genetic mobility, metabolic interactions, and unexpected diversity in perchlorate-reducing communities.</title>
        <authorList>
            <person name="Barnum T.P."/>
            <person name="Figueroa I.A."/>
            <person name="Carlstrom C.I."/>
            <person name="Lucas L.N."/>
            <person name="Engelbrektson A.L."/>
            <person name="Coates J.D."/>
        </authorList>
    </citation>
    <scope>NUCLEOTIDE SEQUENCE [LARGE SCALE GENOMIC DNA]</scope>
    <source>
        <strain evidence="2">BM301</strain>
    </source>
</reference>
<protein>
    <submittedName>
        <fullName evidence="2">Uncharacterized protein</fullName>
    </submittedName>
</protein>